<sequence length="96" mass="11584">MIFDWNNEKNIMLKRDRNISFERIIIAIEQDSLLDILEHPNKEKYPNQLLLLVEIDRYVYVVPCVLENNVCFLKTIFPSRKYTAKYLDIKGEENEY</sequence>
<organism evidence="1 2">
    <name type="scientific">Treponema vincentii</name>
    <dbReference type="NCBI Taxonomy" id="69710"/>
    <lineage>
        <taxon>Bacteria</taxon>
        <taxon>Pseudomonadati</taxon>
        <taxon>Spirochaetota</taxon>
        <taxon>Spirochaetia</taxon>
        <taxon>Spirochaetales</taxon>
        <taxon>Treponemataceae</taxon>
        <taxon>Treponema</taxon>
    </lineage>
</organism>
<reference evidence="1 2" key="1">
    <citation type="submission" date="2020-01" db="EMBL/GenBank/DDBJ databases">
        <title>Complete genome sequence of a human oral phylogroup 1 Treponema sp. strain ATCC 700766, originally isolated from periodontitis dental plaque.</title>
        <authorList>
            <person name="Chan Y."/>
            <person name="Huo Y.-B."/>
            <person name="Yu X.-L."/>
            <person name="Zeng H."/>
            <person name="Leung W.-K."/>
            <person name="Watt R.M."/>
        </authorList>
    </citation>
    <scope>NUCLEOTIDE SEQUENCE [LARGE SCALE GENOMIC DNA]</scope>
    <source>
        <strain evidence="1 2">OMZ 804</strain>
    </source>
</reference>
<name>A0A6P1Y370_9SPIR</name>
<dbReference type="EMBL" id="CP048020">
    <property type="protein sequence ID" value="QHX43829.1"/>
    <property type="molecule type" value="Genomic_DNA"/>
</dbReference>
<evidence type="ECO:0000313" key="2">
    <source>
        <dbReference type="Proteomes" id="UP000464374"/>
    </source>
</evidence>
<dbReference type="AlphaFoldDB" id="A0A6P1Y370"/>
<dbReference type="RefSeq" id="WP_002669594.1">
    <property type="nucleotide sequence ID" value="NZ_CP048020.1"/>
</dbReference>
<protein>
    <submittedName>
        <fullName evidence="1">Toxin</fullName>
    </submittedName>
</protein>
<evidence type="ECO:0000313" key="1">
    <source>
        <dbReference type="EMBL" id="QHX43829.1"/>
    </source>
</evidence>
<accession>A0A6P1Y370</accession>
<dbReference type="KEGG" id="trz:GWP43_10645"/>
<proteinExistence type="predicted"/>
<gene>
    <name evidence="1" type="ORF">GWP43_10645</name>
</gene>
<dbReference type="Proteomes" id="UP000464374">
    <property type="component" value="Chromosome"/>
</dbReference>